<feature type="transmembrane region" description="Helical" evidence="9">
    <location>
        <begin position="461"/>
        <end position="482"/>
    </location>
</feature>
<evidence type="ECO:0000256" key="4">
    <source>
        <dbReference type="ARBA" id="ARBA00022692"/>
    </source>
</evidence>
<keyword evidence="4 8" id="KW-0812">Transmembrane</keyword>
<dbReference type="InterPro" id="IPR036259">
    <property type="entry name" value="MFS_trans_sf"/>
</dbReference>
<keyword evidence="2 8" id="KW-0813">Transport</keyword>
<feature type="transmembrane region" description="Helical" evidence="9">
    <location>
        <begin position="394"/>
        <end position="414"/>
    </location>
</feature>
<dbReference type="PROSITE" id="PS50850">
    <property type="entry name" value="MFS"/>
    <property type="match status" value="1"/>
</dbReference>
<feature type="transmembrane region" description="Helical" evidence="9">
    <location>
        <begin position="40"/>
        <end position="59"/>
    </location>
</feature>
<evidence type="ECO:0000313" key="11">
    <source>
        <dbReference type="EMBL" id="MDA3614473.1"/>
    </source>
</evidence>
<evidence type="ECO:0000256" key="5">
    <source>
        <dbReference type="ARBA" id="ARBA00022856"/>
    </source>
</evidence>
<gene>
    <name evidence="11" type="ORF">O3P16_06610</name>
</gene>
<name>A0ABT4UJX2_9BACT</name>
<keyword evidence="12" id="KW-1185">Reference proteome</keyword>
<dbReference type="InterPro" id="IPR050171">
    <property type="entry name" value="MFS_Transporters"/>
</dbReference>
<sequence length="594" mass="65818">MGNVNSSIAQNVPNDFFKSKVLGHPSGLFVLFFTEMWERFSYYGMRALLVLFLTSAIIGDNPGWGWDRENALALYGSYTALAYLTPILGGYFADKIIGYRWAVVVGALLMTLGHASMAVETHSFFLYMGLILLVIGNGFFKPNMTSILSEMYKTHPEKKDGAYTIFYMGVNAGAFLGMLLCGYLGEKVGWAWGFGLAGIFMLVGMLQFYFTQDIFGNIGKKPVKGQEKEIDESHLSEQERQRNPFTKFDTILIALVSIVALVWVINDPVSKIGGTDLFNFKVGSLTGSNFVILCTLGLFIFLLIKRISQYSPFLRDRMIAIIILAFITIFFWASFEQAGGSMTIFAKDYTNRILEGSSKSIFNVVNTLITIVPMAIISFVLVKLFRQTYSKYALGNIILAVGFVIIWGIVIYMLKQQYVEEKAEVPATWFGILNSLFIISLAPLVSKIWESKFNPPATIKNGIGMILLGIGFGALAFGASAIPQGAKVASVSMIWLVIAYLFHTLGELFISPVGLSYVSKLVPARMIAMMFGVWYLAIAIGNKIAGKMGGEIDKITAQYDMKTFFLIFTLIPMGLGVLVMLLTPILRKLMHGVK</sequence>
<feature type="transmembrane region" description="Helical" evidence="9">
    <location>
        <begin position="124"/>
        <end position="140"/>
    </location>
</feature>
<dbReference type="RefSeq" id="WP_407030800.1">
    <property type="nucleotide sequence ID" value="NZ_JAQGEF010000006.1"/>
</dbReference>
<comment type="similarity">
    <text evidence="8">Belongs to the major facilitator superfamily. Proton-dependent oligopeptide transporter (POT/PTR) (TC 2.A.17) family.</text>
</comment>
<dbReference type="PANTHER" id="PTHR23517">
    <property type="entry name" value="RESISTANCE PROTEIN MDTM, PUTATIVE-RELATED-RELATED"/>
    <property type="match status" value="1"/>
</dbReference>
<dbReference type="InterPro" id="IPR005279">
    <property type="entry name" value="Dipep/tripep_permease"/>
</dbReference>
<dbReference type="Gene3D" id="1.20.1250.20">
    <property type="entry name" value="MFS general substrate transporter like domains"/>
    <property type="match status" value="2"/>
</dbReference>
<feature type="transmembrane region" description="Helical" evidence="9">
    <location>
        <begin position="564"/>
        <end position="586"/>
    </location>
</feature>
<keyword evidence="6 9" id="KW-1133">Transmembrane helix</keyword>
<reference evidence="11 12" key="1">
    <citation type="submission" date="2022-12" db="EMBL/GenBank/DDBJ databases">
        <title>Chitinophagaceae gen. sp. nov., a new member of the family Chitinophagaceae, isolated from soil in a chemical factory.</title>
        <authorList>
            <person name="Ke Z."/>
        </authorList>
    </citation>
    <scope>NUCLEOTIDE SEQUENCE [LARGE SCALE GENOMIC DNA]</scope>
    <source>
        <strain evidence="11 12">LY-5</strain>
    </source>
</reference>
<evidence type="ECO:0000256" key="8">
    <source>
        <dbReference type="RuleBase" id="RU003755"/>
    </source>
</evidence>
<dbReference type="NCBIfam" id="TIGR00924">
    <property type="entry name" value="yjdL_sub1_fam"/>
    <property type="match status" value="1"/>
</dbReference>
<dbReference type="InterPro" id="IPR018456">
    <property type="entry name" value="PTR2_symporter_CS"/>
</dbReference>
<feature type="transmembrane region" description="Helical" evidence="9">
    <location>
        <begin position="426"/>
        <end position="449"/>
    </location>
</feature>
<comment type="caution">
    <text evidence="11">The sequence shown here is derived from an EMBL/GenBank/DDBJ whole genome shotgun (WGS) entry which is preliminary data.</text>
</comment>
<dbReference type="InterPro" id="IPR020846">
    <property type="entry name" value="MFS_dom"/>
</dbReference>
<keyword evidence="3" id="KW-1003">Cell membrane</keyword>
<dbReference type="InterPro" id="IPR000109">
    <property type="entry name" value="POT_fam"/>
</dbReference>
<accession>A0ABT4UJX2</accession>
<dbReference type="PROSITE" id="PS01023">
    <property type="entry name" value="PTR2_2"/>
    <property type="match status" value="1"/>
</dbReference>
<evidence type="ECO:0000256" key="7">
    <source>
        <dbReference type="ARBA" id="ARBA00023136"/>
    </source>
</evidence>
<feature type="transmembrane region" description="Helical" evidence="9">
    <location>
        <begin position="191"/>
        <end position="211"/>
    </location>
</feature>
<feature type="domain" description="Major facilitator superfamily (MFS) profile" evidence="10">
    <location>
        <begin position="27"/>
        <end position="587"/>
    </location>
</feature>
<feature type="transmembrane region" description="Helical" evidence="9">
    <location>
        <begin position="316"/>
        <end position="335"/>
    </location>
</feature>
<feature type="transmembrane region" description="Helical" evidence="9">
    <location>
        <begin position="361"/>
        <end position="382"/>
    </location>
</feature>
<feature type="transmembrane region" description="Helical" evidence="9">
    <location>
        <begin position="488"/>
        <end position="510"/>
    </location>
</feature>
<evidence type="ECO:0000256" key="1">
    <source>
        <dbReference type="ARBA" id="ARBA00004651"/>
    </source>
</evidence>
<dbReference type="EMBL" id="JAQGEF010000006">
    <property type="protein sequence ID" value="MDA3614473.1"/>
    <property type="molecule type" value="Genomic_DNA"/>
</dbReference>
<feature type="transmembrane region" description="Helical" evidence="9">
    <location>
        <begin position="285"/>
        <end position="304"/>
    </location>
</feature>
<protein>
    <submittedName>
        <fullName evidence="11">Peptide MFS transporter</fullName>
    </submittedName>
</protein>
<dbReference type="CDD" id="cd17346">
    <property type="entry name" value="MFS_DtpA_like"/>
    <property type="match status" value="1"/>
</dbReference>
<evidence type="ECO:0000256" key="3">
    <source>
        <dbReference type="ARBA" id="ARBA00022475"/>
    </source>
</evidence>
<feature type="transmembrane region" description="Helical" evidence="9">
    <location>
        <begin position="248"/>
        <end position="265"/>
    </location>
</feature>
<evidence type="ECO:0000256" key="2">
    <source>
        <dbReference type="ARBA" id="ARBA00022448"/>
    </source>
</evidence>
<keyword evidence="5" id="KW-0653">Protein transport</keyword>
<evidence type="ECO:0000256" key="6">
    <source>
        <dbReference type="ARBA" id="ARBA00022989"/>
    </source>
</evidence>
<keyword evidence="7 9" id="KW-0472">Membrane</keyword>
<proteinExistence type="inferred from homology"/>
<comment type="subcellular location">
    <subcellularLocation>
        <location evidence="1">Cell membrane</location>
        <topology evidence="1">Multi-pass membrane protein</topology>
    </subcellularLocation>
    <subcellularLocation>
        <location evidence="8">Membrane</location>
        <topology evidence="8">Multi-pass membrane protein</topology>
    </subcellularLocation>
</comment>
<evidence type="ECO:0000259" key="10">
    <source>
        <dbReference type="PROSITE" id="PS50850"/>
    </source>
</evidence>
<evidence type="ECO:0000313" key="12">
    <source>
        <dbReference type="Proteomes" id="UP001210231"/>
    </source>
</evidence>
<dbReference type="Proteomes" id="UP001210231">
    <property type="component" value="Unassembled WGS sequence"/>
</dbReference>
<feature type="transmembrane region" description="Helical" evidence="9">
    <location>
        <begin position="71"/>
        <end position="92"/>
    </location>
</feature>
<keyword evidence="5" id="KW-0571">Peptide transport</keyword>
<dbReference type="PANTHER" id="PTHR23517:SF15">
    <property type="entry name" value="PROTON-DEPENDENT OLIGOPEPTIDE FAMILY TRANSPORT PROTEIN"/>
    <property type="match status" value="1"/>
</dbReference>
<feature type="transmembrane region" description="Helical" evidence="9">
    <location>
        <begin position="522"/>
        <end position="544"/>
    </location>
</feature>
<evidence type="ECO:0000256" key="9">
    <source>
        <dbReference type="SAM" id="Phobius"/>
    </source>
</evidence>
<feature type="transmembrane region" description="Helical" evidence="9">
    <location>
        <begin position="161"/>
        <end position="185"/>
    </location>
</feature>
<organism evidence="11 12">
    <name type="scientific">Polluticaenibacter yanchengensis</name>
    <dbReference type="NCBI Taxonomy" id="3014562"/>
    <lineage>
        <taxon>Bacteria</taxon>
        <taxon>Pseudomonadati</taxon>
        <taxon>Bacteroidota</taxon>
        <taxon>Chitinophagia</taxon>
        <taxon>Chitinophagales</taxon>
        <taxon>Chitinophagaceae</taxon>
        <taxon>Polluticaenibacter</taxon>
    </lineage>
</organism>
<feature type="transmembrane region" description="Helical" evidence="9">
    <location>
        <begin position="99"/>
        <end position="118"/>
    </location>
</feature>
<dbReference type="Pfam" id="PF00854">
    <property type="entry name" value="PTR2"/>
    <property type="match status" value="2"/>
</dbReference>
<dbReference type="SUPFAM" id="SSF103473">
    <property type="entry name" value="MFS general substrate transporter"/>
    <property type="match status" value="2"/>
</dbReference>